<evidence type="ECO:0000313" key="3">
    <source>
        <dbReference type="Proteomes" id="UP001224775"/>
    </source>
</evidence>
<accession>A0AAD8YQ10</accession>
<feature type="signal peptide" evidence="1">
    <location>
        <begin position="1"/>
        <end position="22"/>
    </location>
</feature>
<gene>
    <name evidence="2" type="ORF">QTG54_001226</name>
</gene>
<sequence length="131" mass="14488">MQRILFFSLTALVVAVPQHVAAFSTKSLPSTVHQISRAAYDVPRTKVALQQSPENAIAEDTDDVTCFIVNDEEIITEGEKPHVVCTSEPDDYAWFNGVDPKNMRETNGAIEGAENCVEGESFKGKPEWECE</sequence>
<evidence type="ECO:0000256" key="1">
    <source>
        <dbReference type="SAM" id="SignalP"/>
    </source>
</evidence>
<proteinExistence type="predicted"/>
<keyword evidence="3" id="KW-1185">Reference proteome</keyword>
<dbReference type="Proteomes" id="UP001224775">
    <property type="component" value="Unassembled WGS sequence"/>
</dbReference>
<feature type="chain" id="PRO_5042086950" description="Ig-like domain-containing protein" evidence="1">
    <location>
        <begin position="23"/>
        <end position="131"/>
    </location>
</feature>
<protein>
    <recommendedName>
        <fullName evidence="4">Ig-like domain-containing protein</fullName>
    </recommendedName>
</protein>
<comment type="caution">
    <text evidence="2">The sequence shown here is derived from an EMBL/GenBank/DDBJ whole genome shotgun (WGS) entry which is preliminary data.</text>
</comment>
<dbReference type="AlphaFoldDB" id="A0AAD8YQ10"/>
<reference evidence="2" key="1">
    <citation type="submission" date="2023-06" db="EMBL/GenBank/DDBJ databases">
        <title>Survivors Of The Sea: Transcriptome response of Skeletonema marinoi to long-term dormancy.</title>
        <authorList>
            <person name="Pinder M.I.M."/>
            <person name="Kourtchenko O."/>
            <person name="Robertson E.K."/>
            <person name="Larsson T."/>
            <person name="Maumus F."/>
            <person name="Osuna-Cruz C.M."/>
            <person name="Vancaester E."/>
            <person name="Stenow R."/>
            <person name="Vandepoele K."/>
            <person name="Ploug H."/>
            <person name="Bruchert V."/>
            <person name="Godhe A."/>
            <person name="Topel M."/>
        </authorList>
    </citation>
    <scope>NUCLEOTIDE SEQUENCE</scope>
    <source>
        <strain evidence="2">R05AC</strain>
    </source>
</reference>
<evidence type="ECO:0008006" key="4">
    <source>
        <dbReference type="Google" id="ProtNLM"/>
    </source>
</evidence>
<keyword evidence="1" id="KW-0732">Signal</keyword>
<dbReference type="EMBL" id="JATAAI010000001">
    <property type="protein sequence ID" value="KAK1749287.1"/>
    <property type="molecule type" value="Genomic_DNA"/>
</dbReference>
<organism evidence="2 3">
    <name type="scientific">Skeletonema marinoi</name>
    <dbReference type="NCBI Taxonomy" id="267567"/>
    <lineage>
        <taxon>Eukaryota</taxon>
        <taxon>Sar</taxon>
        <taxon>Stramenopiles</taxon>
        <taxon>Ochrophyta</taxon>
        <taxon>Bacillariophyta</taxon>
        <taxon>Coscinodiscophyceae</taxon>
        <taxon>Thalassiosirophycidae</taxon>
        <taxon>Thalassiosirales</taxon>
        <taxon>Skeletonemataceae</taxon>
        <taxon>Skeletonema</taxon>
        <taxon>Skeletonema marinoi-dohrnii complex</taxon>
    </lineage>
</organism>
<name>A0AAD8YQ10_9STRA</name>
<evidence type="ECO:0000313" key="2">
    <source>
        <dbReference type="EMBL" id="KAK1749287.1"/>
    </source>
</evidence>